<name>A0ABQ0Z4W4_9HYPH</name>
<dbReference type="Proteomes" id="UP000390335">
    <property type="component" value="Unassembled WGS sequence"/>
</dbReference>
<evidence type="ECO:0000256" key="1">
    <source>
        <dbReference type="SAM" id="Phobius"/>
    </source>
</evidence>
<organism evidence="2 3">
    <name type="scientific">Rhizobium dioscoreae</name>
    <dbReference type="NCBI Taxonomy" id="2653122"/>
    <lineage>
        <taxon>Bacteria</taxon>
        <taxon>Pseudomonadati</taxon>
        <taxon>Pseudomonadota</taxon>
        <taxon>Alphaproteobacteria</taxon>
        <taxon>Hyphomicrobiales</taxon>
        <taxon>Rhizobiaceae</taxon>
        <taxon>Rhizobium/Agrobacterium group</taxon>
        <taxon>Rhizobium</taxon>
    </lineage>
</organism>
<dbReference type="InterPro" id="IPR052894">
    <property type="entry name" value="AsmA-related"/>
</dbReference>
<evidence type="ECO:0000313" key="2">
    <source>
        <dbReference type="EMBL" id="GES50438.1"/>
    </source>
</evidence>
<keyword evidence="1" id="KW-0812">Transmembrane</keyword>
<feature type="transmembrane region" description="Helical" evidence="1">
    <location>
        <begin position="45"/>
        <end position="67"/>
    </location>
</feature>
<dbReference type="EMBL" id="BLAJ01000003">
    <property type="protein sequence ID" value="GES50438.1"/>
    <property type="molecule type" value="Genomic_DNA"/>
</dbReference>
<sequence length="657" mass="71026">MHPTNISYIRQTQADYPYQFKSLLGIMSASKNNKWRLTMRSASRWLPAVARTTGIILLTILIVFAVFRATAPFLISSGLVRSGIEKALSDWTGYRAQIEGDPTLEFWPTPRVTLNQVTIREPSRNGKVLGHVDSLSADFSLWSAIRGHAHFHEFHFLRPILYIRRDENGLIDWTNEGRLSKAIEQAETSSGQGMRMSKEQDAAIGMLTIEDGSVEMTDERSGSIYKLNAVNADIAWPRLSQSLSAVILARFNGQDIKLNFDSTQPLLFFAGKNVNTTTSFVSPLISWTYTGITSISDFSALSGNLDLSVPNVPSFIAWSGQHLPAADALKNISLSANIAAIDNGLRFNNLSFKVNDSAASGIMDLNYTKSGKPKISGTLAFDQMNLNPFLAAFSMRLAAETAIDALLNGNPLQRLDLDMRLSSSKAALGPFQFENIGASLLVAGGKAKFDIGDSSFESGSLTAHLEVAPGDFDGGGKLQISIRNADFGGLFTRLKLVGPLPMPSSASLDLSLSTSKPIWVATLSDVAGTLHFTSSAGSFRQFDISTFRTLAAEKAFFRMSDIADSSFDFDSISVDASFAKGSAEVQNAAIAGRNETISFNGVVPFRTNGLALSGALEATSPSDADELPMLPFFIGGSWPNPVISPVATLLQKPMQQP</sequence>
<gene>
    <name evidence="2" type="ORF">RsS93_30520</name>
</gene>
<dbReference type="PANTHER" id="PTHR30441:SF4">
    <property type="entry name" value="PROTEIN ASMA"/>
    <property type="match status" value="1"/>
</dbReference>
<dbReference type="Pfam" id="PF05359">
    <property type="entry name" value="DUF748"/>
    <property type="match status" value="1"/>
</dbReference>
<reference evidence="2 3" key="1">
    <citation type="journal article" date="2020" name="Genome Biol. Evol.">
        <title>Rhizobium dioscoreae sp. nov., a plant growth-promoting bacterium isolated from yam (Dioscorea species).</title>
        <authorList>
            <person name="Ouyabe M."/>
            <person name="Tanaka N."/>
            <person name="Shiwa Y."/>
            <person name="Fujita N."/>
            <person name="Kikuno H."/>
            <person name="Babil P."/>
            <person name="Shiwachi H."/>
        </authorList>
    </citation>
    <scope>NUCLEOTIDE SEQUENCE [LARGE SCALE GENOMIC DNA]</scope>
    <source>
        <strain evidence="2 3">S-93</strain>
    </source>
</reference>
<dbReference type="InterPro" id="IPR008023">
    <property type="entry name" value="DUF748"/>
</dbReference>
<comment type="caution">
    <text evidence="2">The sequence shown here is derived from an EMBL/GenBank/DDBJ whole genome shotgun (WGS) entry which is preliminary data.</text>
</comment>
<dbReference type="PANTHER" id="PTHR30441">
    <property type="entry name" value="DUF748 DOMAIN-CONTAINING PROTEIN"/>
    <property type="match status" value="1"/>
</dbReference>
<keyword evidence="1" id="KW-1133">Transmembrane helix</keyword>
<keyword evidence="3" id="KW-1185">Reference proteome</keyword>
<protein>
    <submittedName>
        <fullName evidence="2">Cell envelope biogenesis protein AsmA</fullName>
    </submittedName>
</protein>
<keyword evidence="1" id="KW-0472">Membrane</keyword>
<evidence type="ECO:0000313" key="3">
    <source>
        <dbReference type="Proteomes" id="UP000390335"/>
    </source>
</evidence>
<proteinExistence type="predicted"/>
<accession>A0ABQ0Z4W4</accession>